<dbReference type="Gene3D" id="1.20.1300.10">
    <property type="entry name" value="Fumarate reductase/succinate dehydrogenase, transmembrane subunit"/>
    <property type="match status" value="1"/>
</dbReference>
<gene>
    <name evidence="2" type="ORF">CSPHI_01015</name>
</gene>
<dbReference type="NCBIfam" id="TIGR02046">
    <property type="entry name" value="sdhC_b558_fam"/>
    <property type="match status" value="1"/>
</dbReference>
<organism evidence="2 3">
    <name type="scientific">Corynebacterium sphenisci DSM 44792</name>
    <dbReference type="NCBI Taxonomy" id="1437874"/>
    <lineage>
        <taxon>Bacteria</taxon>
        <taxon>Bacillati</taxon>
        <taxon>Actinomycetota</taxon>
        <taxon>Actinomycetes</taxon>
        <taxon>Mycobacteriales</taxon>
        <taxon>Corynebacteriaceae</taxon>
        <taxon>Corynebacterium</taxon>
    </lineage>
</organism>
<proteinExistence type="predicted"/>
<feature type="transmembrane region" description="Helical" evidence="1">
    <location>
        <begin position="206"/>
        <end position="229"/>
    </location>
</feature>
<sequence length="270" mass="29404">MTVTSSDREALAHGKITTKPLREQPKFPSWALKLIMAVTGVLFGLFVIVHMVGNLKIFLNEEHFNAYAVFLRSVGAPAVPTEGVLWIFRIVLLVALILHVYGAFALHGRARRSRGKFRRQGMVSNWNTFTARSMIVTGVVLLAFIIFHIMDLTLGVQPIAPQPFGHLDAETISSMNPEAAAAALASAEHGGAYGNVIRSFSRPAVAIWYIIAQLALLMHLSHGLWTATSDLGITGHRWRKVLLFLSGLIPLLVVVGNISIPVAVLTGLVS</sequence>
<keyword evidence="1" id="KW-0812">Transmembrane</keyword>
<dbReference type="Proteomes" id="UP000185469">
    <property type="component" value="Chromosome"/>
</dbReference>
<dbReference type="OrthoDB" id="9788081at2"/>
<dbReference type="EMBL" id="CP009248">
    <property type="protein sequence ID" value="APT89901.1"/>
    <property type="molecule type" value="Genomic_DNA"/>
</dbReference>
<dbReference type="InterPro" id="IPR011138">
    <property type="entry name" value="Cytochrome_b-558"/>
</dbReference>
<evidence type="ECO:0000256" key="1">
    <source>
        <dbReference type="SAM" id="Phobius"/>
    </source>
</evidence>
<feature type="transmembrane region" description="Helical" evidence="1">
    <location>
        <begin position="86"/>
        <end position="108"/>
    </location>
</feature>
<dbReference type="KEGG" id="csph:CSPHI_01015"/>
<evidence type="ECO:0000313" key="3">
    <source>
        <dbReference type="Proteomes" id="UP000185469"/>
    </source>
</evidence>
<dbReference type="SUPFAM" id="SSF81343">
    <property type="entry name" value="Fumarate reductase respiratory complex transmembrane subunits"/>
    <property type="match status" value="1"/>
</dbReference>
<feature type="transmembrane region" description="Helical" evidence="1">
    <location>
        <begin position="30"/>
        <end position="52"/>
    </location>
</feature>
<feature type="transmembrane region" description="Helical" evidence="1">
    <location>
        <begin position="241"/>
        <end position="264"/>
    </location>
</feature>
<feature type="transmembrane region" description="Helical" evidence="1">
    <location>
        <begin position="129"/>
        <end position="150"/>
    </location>
</feature>
<keyword evidence="1" id="KW-0472">Membrane</keyword>
<accession>A0A1L7CVS2</accession>
<dbReference type="CDD" id="cd03498">
    <property type="entry name" value="SQR_TypeB_2_TM"/>
    <property type="match status" value="1"/>
</dbReference>
<keyword evidence="1" id="KW-1133">Transmembrane helix</keyword>
<dbReference type="STRING" id="1437874.CSPHI_01015"/>
<reference evidence="2 3" key="1">
    <citation type="submission" date="2014-08" db="EMBL/GenBank/DDBJ databases">
        <title>Complete genome sequence of Corynebacterium sphenisci CECT 5990(T) (=DSM 44792(T)), isolated from healthy wild penguins.</title>
        <authorList>
            <person name="Ruckert C."/>
            <person name="Albersmeier A."/>
            <person name="Winkler A."/>
            <person name="Kalinowski J."/>
        </authorList>
    </citation>
    <scope>NUCLEOTIDE SEQUENCE [LARGE SCALE GENOMIC DNA]</scope>
    <source>
        <strain evidence="2 3">DSM 44792</strain>
    </source>
</reference>
<dbReference type="RefSeq" id="WP_075691098.1">
    <property type="nucleotide sequence ID" value="NZ_CP009248.1"/>
</dbReference>
<dbReference type="AlphaFoldDB" id="A0A1L7CVS2"/>
<dbReference type="GO" id="GO:0016020">
    <property type="term" value="C:membrane"/>
    <property type="evidence" value="ECO:0007669"/>
    <property type="project" value="InterPro"/>
</dbReference>
<dbReference type="InterPro" id="IPR034804">
    <property type="entry name" value="SQR/QFR_C/D"/>
</dbReference>
<name>A0A1L7CVS2_9CORY</name>
<evidence type="ECO:0000313" key="2">
    <source>
        <dbReference type="EMBL" id="APT89901.1"/>
    </source>
</evidence>
<protein>
    <submittedName>
        <fullName evidence="2">Succinate dehydrogenase</fullName>
    </submittedName>
</protein>
<keyword evidence="3" id="KW-1185">Reference proteome</keyword>